<dbReference type="PRINTS" id="PR00407">
    <property type="entry name" value="EUMOPTERIN"/>
</dbReference>
<reference evidence="9" key="1">
    <citation type="submission" date="2016-01" db="EMBL/GenBank/DDBJ databases">
        <authorList>
            <person name="Mcilroy J.S."/>
            <person name="Karst M S."/>
            <person name="Albertsen M."/>
        </authorList>
    </citation>
    <scope>NUCLEOTIDE SEQUENCE</scope>
    <source>
        <strain evidence="9">Cfx-K</strain>
    </source>
</reference>
<accession>A0A170PG92</accession>
<dbReference type="Pfam" id="PF00174">
    <property type="entry name" value="Oxidored_molyb"/>
    <property type="match status" value="1"/>
</dbReference>
<dbReference type="AlphaFoldDB" id="A0A170PG92"/>
<dbReference type="FunFam" id="3.90.420.10:FF:000002">
    <property type="entry name" value="sulfite oxidase, mitochondrial"/>
    <property type="match status" value="1"/>
</dbReference>
<feature type="domain" description="Moybdenum cofactor oxidoreductase dimerisation" evidence="8">
    <location>
        <begin position="254"/>
        <end position="370"/>
    </location>
</feature>
<evidence type="ECO:0000256" key="1">
    <source>
        <dbReference type="ARBA" id="ARBA00001924"/>
    </source>
</evidence>
<gene>
    <name evidence="9" type="ORF">CFX0092_A1749</name>
</gene>
<dbReference type="Gene3D" id="2.60.40.650">
    <property type="match status" value="1"/>
</dbReference>
<evidence type="ECO:0000256" key="5">
    <source>
        <dbReference type="ARBA" id="ARBA00023002"/>
    </source>
</evidence>
<dbReference type="InterPro" id="IPR008335">
    <property type="entry name" value="Mopterin_OxRdtase_euk"/>
</dbReference>
<evidence type="ECO:0000256" key="2">
    <source>
        <dbReference type="ARBA" id="ARBA00022505"/>
    </source>
</evidence>
<dbReference type="GO" id="GO:0020037">
    <property type="term" value="F:heme binding"/>
    <property type="evidence" value="ECO:0007669"/>
    <property type="project" value="TreeGrafter"/>
</dbReference>
<dbReference type="InterPro" id="IPR005066">
    <property type="entry name" value="MoCF_OxRdtse_dimer"/>
</dbReference>
<dbReference type="GO" id="GO:0006790">
    <property type="term" value="P:sulfur compound metabolic process"/>
    <property type="evidence" value="ECO:0007669"/>
    <property type="project" value="TreeGrafter"/>
</dbReference>
<evidence type="ECO:0000313" key="10">
    <source>
        <dbReference type="Proteomes" id="UP000215027"/>
    </source>
</evidence>
<feature type="domain" description="Oxidoreductase molybdopterin-binding" evidence="7">
    <location>
        <begin position="52"/>
        <end position="228"/>
    </location>
</feature>
<dbReference type="GO" id="GO:0030151">
    <property type="term" value="F:molybdenum ion binding"/>
    <property type="evidence" value="ECO:0007669"/>
    <property type="project" value="InterPro"/>
</dbReference>
<keyword evidence="10" id="KW-1185">Reference proteome</keyword>
<dbReference type="Proteomes" id="UP000215027">
    <property type="component" value="Chromosome I"/>
</dbReference>
<proteinExistence type="predicted"/>
<sequence length="372" mass="40474">MSGIMEHPTIVQADKHPALIVRSAEPFNAGPPPGLLSRSWQTPTELFFVRNHGTVPAIDPDAYRLTVRGRIERPLSLSLDDLRHTFPQRRVTAALQCAGNRRQEMLAVRDIPNELPWDLEAISQAEWAGVSLSQVLEYAGIGAGAAHVAFTGLDEVERRGRRFGFGASIPLAKALAPEVLLAYEMNGEPLTALHGAPLRLVVPGYIGARSVKWLGEIAVQARPSDNYFQAVAYRHFPPEVDATTAVEDEGVMLDELFVSATICAPSDGEVLPGGPATIRGYAVGHGGSPLARVELSGDGGQSWTAATLLGEQRVWAWQLWEATITLRPGAQTIIARATDCRGHTQPADVRQTWNYKGYMNNAWHQVEVQVGE</sequence>
<dbReference type="InterPro" id="IPR022407">
    <property type="entry name" value="OxRdtase_Mopterin_BS"/>
</dbReference>
<name>A0A170PG92_9CHLR</name>
<evidence type="ECO:0000256" key="6">
    <source>
        <dbReference type="ARBA" id="ARBA00023004"/>
    </source>
</evidence>
<dbReference type="SUPFAM" id="SSF81296">
    <property type="entry name" value="E set domains"/>
    <property type="match status" value="1"/>
</dbReference>
<dbReference type="KEGG" id="pbf:CFX0092_A1749"/>
<dbReference type="EC" id="1.8.3.1" evidence="9"/>
<evidence type="ECO:0000256" key="3">
    <source>
        <dbReference type="ARBA" id="ARBA00022617"/>
    </source>
</evidence>
<keyword evidence="5 9" id="KW-0560">Oxidoreductase</keyword>
<dbReference type="GO" id="GO:0008482">
    <property type="term" value="F:sulfite oxidase activity"/>
    <property type="evidence" value="ECO:0007669"/>
    <property type="project" value="UniProtKB-EC"/>
</dbReference>
<evidence type="ECO:0000259" key="7">
    <source>
        <dbReference type="Pfam" id="PF00174"/>
    </source>
</evidence>
<dbReference type="InterPro" id="IPR000572">
    <property type="entry name" value="OxRdtase_Mopterin-bd_dom"/>
</dbReference>
<comment type="cofactor">
    <cofactor evidence="1">
        <name>Mo-molybdopterin</name>
        <dbReference type="ChEBI" id="CHEBI:71302"/>
    </cofactor>
</comment>
<evidence type="ECO:0000313" key="9">
    <source>
        <dbReference type="EMBL" id="CUS03627.2"/>
    </source>
</evidence>
<dbReference type="GO" id="GO:0043546">
    <property type="term" value="F:molybdopterin cofactor binding"/>
    <property type="evidence" value="ECO:0007669"/>
    <property type="project" value="InterPro"/>
</dbReference>
<dbReference type="RefSeq" id="WP_197699928.1">
    <property type="nucleotide sequence ID" value="NZ_LN890655.1"/>
</dbReference>
<dbReference type="SUPFAM" id="SSF56524">
    <property type="entry name" value="Oxidoreductase molybdopterin-binding domain"/>
    <property type="match status" value="1"/>
</dbReference>
<evidence type="ECO:0000256" key="4">
    <source>
        <dbReference type="ARBA" id="ARBA00022723"/>
    </source>
</evidence>
<dbReference type="Pfam" id="PF03404">
    <property type="entry name" value="Mo-co_dimer"/>
    <property type="match status" value="1"/>
</dbReference>
<dbReference type="InterPro" id="IPR014756">
    <property type="entry name" value="Ig_E-set"/>
</dbReference>
<dbReference type="PROSITE" id="PS00559">
    <property type="entry name" value="MOLYBDOPTERIN_EUK"/>
    <property type="match status" value="1"/>
</dbReference>
<keyword evidence="4" id="KW-0479">Metal-binding</keyword>
<evidence type="ECO:0000259" key="8">
    <source>
        <dbReference type="Pfam" id="PF03404"/>
    </source>
</evidence>
<keyword evidence="3" id="KW-0349">Heme</keyword>
<dbReference type="PANTHER" id="PTHR19372">
    <property type="entry name" value="SULFITE REDUCTASE"/>
    <property type="match status" value="1"/>
</dbReference>
<dbReference type="InterPro" id="IPR036374">
    <property type="entry name" value="OxRdtase_Mopterin-bd_sf"/>
</dbReference>
<dbReference type="EMBL" id="LN890655">
    <property type="protein sequence ID" value="CUS03627.2"/>
    <property type="molecule type" value="Genomic_DNA"/>
</dbReference>
<keyword evidence="2" id="KW-0500">Molybdenum</keyword>
<protein>
    <submittedName>
        <fullName evidence="9">Sulfite oxidase</fullName>
        <ecNumber evidence="9">1.8.3.1</ecNumber>
    </submittedName>
</protein>
<organism evidence="9 10">
    <name type="scientific">Candidatus Promineifilum breve</name>
    <dbReference type="NCBI Taxonomy" id="1806508"/>
    <lineage>
        <taxon>Bacteria</taxon>
        <taxon>Bacillati</taxon>
        <taxon>Chloroflexota</taxon>
        <taxon>Ardenticatenia</taxon>
        <taxon>Candidatus Promineifilales</taxon>
        <taxon>Candidatus Promineifilaceae</taxon>
        <taxon>Candidatus Promineifilum</taxon>
    </lineage>
</organism>
<dbReference type="PANTHER" id="PTHR19372:SF7">
    <property type="entry name" value="SULFITE OXIDASE, MITOCHONDRIAL"/>
    <property type="match status" value="1"/>
</dbReference>
<keyword evidence="6" id="KW-0408">Iron</keyword>
<dbReference type="Gene3D" id="3.90.420.10">
    <property type="entry name" value="Oxidoreductase, molybdopterin-binding domain"/>
    <property type="match status" value="1"/>
</dbReference>